<evidence type="ECO:0000313" key="3">
    <source>
        <dbReference type="EMBL" id="GJG57391.1"/>
    </source>
</evidence>
<dbReference type="Proteomes" id="UP000825483">
    <property type="component" value="Unassembled WGS sequence"/>
</dbReference>
<dbReference type="GO" id="GO:0009294">
    <property type="term" value="P:DNA-mediated transformation"/>
    <property type="evidence" value="ECO:0007669"/>
    <property type="project" value="InterPro"/>
</dbReference>
<dbReference type="InterPro" id="IPR057666">
    <property type="entry name" value="DrpA_SLOG"/>
</dbReference>
<accession>A0A9R1C7F5</accession>
<dbReference type="EMBL" id="BPUB01000001">
    <property type="protein sequence ID" value="GJG57391.1"/>
    <property type="molecule type" value="Genomic_DNA"/>
</dbReference>
<protein>
    <recommendedName>
        <fullName evidence="2">Smf/DprA SLOG domain-containing protein</fullName>
    </recommendedName>
</protein>
<evidence type="ECO:0000313" key="4">
    <source>
        <dbReference type="Proteomes" id="UP000825483"/>
    </source>
</evidence>
<dbReference type="AlphaFoldDB" id="A0A9R1C7F5"/>
<name>A0A9R1C7F5_9BACT</name>
<reference evidence="3" key="1">
    <citation type="journal article" date="2022" name="Int. J. Syst. Evol. Microbiol.">
        <title>Prevotella lacticifex sp. nov., isolated from the rumen of cows.</title>
        <authorList>
            <person name="Shinkai T."/>
            <person name="Ikeyama N."/>
            <person name="Kumagai M."/>
            <person name="Ohmori H."/>
            <person name="Sakamoto M."/>
            <person name="Ohkuma M."/>
            <person name="Mitsumori M."/>
        </authorList>
    </citation>
    <scope>NUCLEOTIDE SEQUENCE</scope>
    <source>
        <strain evidence="3">R5076</strain>
    </source>
</reference>
<evidence type="ECO:0000259" key="2">
    <source>
        <dbReference type="Pfam" id="PF02481"/>
    </source>
</evidence>
<dbReference type="Gene3D" id="3.40.50.450">
    <property type="match status" value="1"/>
</dbReference>
<feature type="domain" description="Smf/DprA SLOG" evidence="2">
    <location>
        <begin position="81"/>
        <end position="294"/>
    </location>
</feature>
<comment type="caution">
    <text evidence="3">The sequence shown here is derived from an EMBL/GenBank/DDBJ whole genome shotgun (WGS) entry which is preliminary data.</text>
</comment>
<keyword evidence="4" id="KW-1185">Reference proteome</keyword>
<dbReference type="PANTHER" id="PTHR43022:SF1">
    <property type="entry name" value="PROTEIN SMF"/>
    <property type="match status" value="1"/>
</dbReference>
<sequence>MNIMALSTEIIITLQQLKGVGKHTILSIARSISATSMDELLENWETLKAPRLKKITRDDLMYANQKALQIINTSEELGIGIISYFDDAFPQLLKDCVNEKGKVDPSLVLYYRGDLKILSLPGVAVIGTREPTSTGVNAGKYFSGKLAERGFNIVSGLAVGCDTSGHEGALDAGGVTTAFLATSLAWDDIYPQENLELAKKIVENGGLLLSEYAIGQHSGRYNFVERDRLQAGLSYATVVVQTGIHGGTMHAVNATLQAHKPLYVVKFKRDEDLDNPKTQGNSKLLKGGKAMPLCSSNVDKTILRIKEVAASYQPLQKELLLFATV</sequence>
<dbReference type="InterPro" id="IPR003488">
    <property type="entry name" value="DprA"/>
</dbReference>
<dbReference type="SUPFAM" id="SSF102405">
    <property type="entry name" value="MCP/YpsA-like"/>
    <property type="match status" value="1"/>
</dbReference>
<comment type="similarity">
    <text evidence="1">Belongs to the DprA/Smf family.</text>
</comment>
<dbReference type="Pfam" id="PF02481">
    <property type="entry name" value="DNA_processg_A"/>
    <property type="match status" value="1"/>
</dbReference>
<dbReference type="PANTHER" id="PTHR43022">
    <property type="entry name" value="PROTEIN SMF"/>
    <property type="match status" value="1"/>
</dbReference>
<evidence type="ECO:0000256" key="1">
    <source>
        <dbReference type="ARBA" id="ARBA00006525"/>
    </source>
</evidence>
<organism evidence="3 4">
    <name type="scientific">Prevotella lacticifex</name>
    <dbReference type="NCBI Taxonomy" id="2854755"/>
    <lineage>
        <taxon>Bacteria</taxon>
        <taxon>Pseudomonadati</taxon>
        <taxon>Bacteroidota</taxon>
        <taxon>Bacteroidia</taxon>
        <taxon>Bacteroidales</taxon>
        <taxon>Prevotellaceae</taxon>
        <taxon>Prevotella</taxon>
    </lineage>
</organism>
<gene>
    <name evidence="3" type="ORF">PRLR5076_02420</name>
</gene>
<proteinExistence type="inferred from homology"/>